<dbReference type="CDD" id="cd07438">
    <property type="entry name" value="PHP_HisPPase_AMP"/>
    <property type="match status" value="1"/>
</dbReference>
<comment type="caution">
    <text evidence="2">The sequence shown here is derived from an EMBL/GenBank/DDBJ whole genome shotgun (WGS) entry which is preliminary data.</text>
</comment>
<dbReference type="InterPro" id="IPR004013">
    <property type="entry name" value="PHP_dom"/>
</dbReference>
<dbReference type="GO" id="GO:0004534">
    <property type="term" value="F:5'-3' RNA exonuclease activity"/>
    <property type="evidence" value="ECO:0007669"/>
    <property type="project" value="TreeGrafter"/>
</dbReference>
<dbReference type="Gene3D" id="1.10.150.650">
    <property type="match status" value="1"/>
</dbReference>
<dbReference type="SMART" id="SM00481">
    <property type="entry name" value="POLIIIAc"/>
    <property type="match status" value="1"/>
</dbReference>
<feature type="domain" description="Polymerase/histidinol phosphatase N-terminal" evidence="1">
    <location>
        <begin position="6"/>
        <end position="71"/>
    </location>
</feature>
<dbReference type="Pfam" id="PF02811">
    <property type="entry name" value="PHP"/>
    <property type="match status" value="1"/>
</dbReference>
<name>A0A024P4C9_9BACI</name>
<dbReference type="EMBL" id="CCDI010000002">
    <property type="protein sequence ID" value="CDQ23715.1"/>
    <property type="molecule type" value="Genomic_DNA"/>
</dbReference>
<dbReference type="PANTHER" id="PTHR42924">
    <property type="entry name" value="EXONUCLEASE"/>
    <property type="match status" value="1"/>
</dbReference>
<evidence type="ECO:0000313" key="3">
    <source>
        <dbReference type="Proteomes" id="UP000028868"/>
    </source>
</evidence>
<reference evidence="2 3" key="2">
    <citation type="submission" date="2014-05" db="EMBL/GenBank/DDBJ databases">
        <title>Draft genome sequence of Halobacillus karajensis HK-03.</title>
        <authorList>
            <person name="Khelaifia S."/>
            <person name="Croce O."/>
            <person name="Lagier J.C."/>
            <person name="Raoult D."/>
        </authorList>
    </citation>
    <scope>NUCLEOTIDE SEQUENCE [LARGE SCALE GENOMIC DNA]</scope>
    <source>
        <strain evidence="2 3">HD-03</strain>
    </source>
</reference>
<dbReference type="InterPro" id="IPR003141">
    <property type="entry name" value="Pol/His_phosphatase_N"/>
</dbReference>
<keyword evidence="3" id="KW-1185">Reference proteome</keyword>
<dbReference type="SUPFAM" id="SSF89550">
    <property type="entry name" value="PHP domain-like"/>
    <property type="match status" value="1"/>
</dbReference>
<dbReference type="GO" id="GO:0035312">
    <property type="term" value="F:5'-3' DNA exonuclease activity"/>
    <property type="evidence" value="ECO:0007669"/>
    <property type="project" value="TreeGrafter"/>
</dbReference>
<organism evidence="2 3">
    <name type="scientific">Halobacillus karajensis</name>
    <dbReference type="NCBI Taxonomy" id="195088"/>
    <lineage>
        <taxon>Bacteria</taxon>
        <taxon>Bacillati</taxon>
        <taxon>Bacillota</taxon>
        <taxon>Bacilli</taxon>
        <taxon>Bacillales</taxon>
        <taxon>Bacillaceae</taxon>
        <taxon>Halobacillus</taxon>
    </lineage>
</organism>
<dbReference type="Proteomes" id="UP000028868">
    <property type="component" value="Unassembled WGS sequence"/>
</dbReference>
<dbReference type="Gene3D" id="3.20.20.140">
    <property type="entry name" value="Metal-dependent hydrolases"/>
    <property type="match status" value="1"/>
</dbReference>
<protein>
    <submittedName>
        <fullName evidence="2">DNA polymerase III PolC</fullName>
    </submittedName>
</protein>
<reference evidence="3" key="1">
    <citation type="submission" date="2014-03" db="EMBL/GenBank/DDBJ databases">
        <authorList>
            <person name="Urmite Genomes U."/>
        </authorList>
    </citation>
    <scope>NUCLEOTIDE SEQUENCE [LARGE SCALE GENOMIC DNA]</scope>
    <source>
        <strain evidence="3">HD-03</strain>
    </source>
</reference>
<dbReference type="PANTHER" id="PTHR42924:SF3">
    <property type="entry name" value="POLYMERASE_HISTIDINOL PHOSPHATASE N-TERMINAL DOMAIN-CONTAINING PROTEIN"/>
    <property type="match status" value="1"/>
</dbReference>
<proteinExistence type="predicted"/>
<sequence length="275" mass="30649">MLHMKADLHVHSHYSDGSDSVEEVMKQAKANGVTHLSFVDHDTVDGLPEIIMLGEKNGMEVIPGIEISAYDFKRERKVHVLGFHYRPEAVHIQAVCQPILNRRQQHSLWQIEQINTVGYELDAEAILETAWPSKTVYKQHIMSHLTKADYSSQAYKALYKRLFKHEGVASGDIEYLDAFTAVEAIVADGGIAVVAHPGQLDSYDIIPELVEAGLGGVERNHPDHTDEDYQKVEALAKRYNLVMTGGTDYHGSFGAVVEVGSCTSPSLRSRVQELR</sequence>
<evidence type="ECO:0000259" key="1">
    <source>
        <dbReference type="SMART" id="SM00481"/>
    </source>
</evidence>
<dbReference type="InterPro" id="IPR052018">
    <property type="entry name" value="PHP_domain"/>
</dbReference>
<accession>A0A024P4C9</accession>
<evidence type="ECO:0000313" key="2">
    <source>
        <dbReference type="EMBL" id="CDQ23715.1"/>
    </source>
</evidence>
<dbReference type="InterPro" id="IPR016195">
    <property type="entry name" value="Pol/histidinol_Pase-like"/>
</dbReference>
<dbReference type="AlphaFoldDB" id="A0A024P4C9"/>
<gene>
    <name evidence="2" type="ORF">BN983_01966</name>
</gene>